<evidence type="ECO:0000313" key="2">
    <source>
        <dbReference type="Proteomes" id="UP000007485"/>
    </source>
</evidence>
<dbReference type="AlphaFoldDB" id="F0QVK9"/>
<dbReference type="EMBL" id="CP002529">
    <property type="protein sequence ID" value="ADY00862.1"/>
    <property type="molecule type" value="Genomic_DNA"/>
</dbReference>
<dbReference type="Proteomes" id="UP000007485">
    <property type="component" value="Chromosome"/>
</dbReference>
<evidence type="ECO:0000313" key="1">
    <source>
        <dbReference type="EMBL" id="ADY00862.1"/>
    </source>
</evidence>
<gene>
    <name evidence="1" type="ordered locus">VMUT_0651</name>
</gene>
<organism evidence="1 2">
    <name type="scientific">Vulcanisaeta moutnovskia (strain 768-28)</name>
    <dbReference type="NCBI Taxonomy" id="985053"/>
    <lineage>
        <taxon>Archaea</taxon>
        <taxon>Thermoproteota</taxon>
        <taxon>Thermoprotei</taxon>
        <taxon>Thermoproteales</taxon>
        <taxon>Thermoproteaceae</taxon>
        <taxon>Vulcanisaeta</taxon>
    </lineage>
</organism>
<keyword evidence="2" id="KW-1185">Reference proteome</keyword>
<reference evidence="1 2" key="1">
    <citation type="journal article" date="2011" name="J. Bacteriol.">
        <title>Complete genome sequence of 'Vulcanisaeta moutnovskia' strain 768-28, a novel member of the hyperthermophilic crenarchaeal genus vulcanisaeta.</title>
        <authorList>
            <person name="Gumerov V.M."/>
            <person name="Mardanov A.V."/>
            <person name="Beletsky A.V."/>
            <person name="Prokofeva M.I."/>
            <person name="Bonch-Osmolovskaya E.A."/>
            <person name="Ravin N.V."/>
            <person name="Skryabin K.G."/>
        </authorList>
    </citation>
    <scope>NUCLEOTIDE SEQUENCE [LARGE SCALE GENOMIC DNA]</scope>
    <source>
        <strain evidence="1 2">768-28</strain>
    </source>
</reference>
<protein>
    <submittedName>
        <fullName evidence="1">Uncharacterized protein</fullName>
    </submittedName>
</protein>
<dbReference type="STRING" id="985053.VMUT_0651"/>
<sequence length="42" mass="4902">MIKPLLVVKLIIHLSFHKMASQFIMRKSIHGLWSVIQLLSIM</sequence>
<name>F0QVK9_VULM7</name>
<dbReference type="KEGG" id="vmo:VMUT_0651"/>
<accession>F0QVK9</accession>
<proteinExistence type="predicted"/>
<dbReference type="HOGENOM" id="CLU_3245569_0_0_2"/>